<dbReference type="AlphaFoldDB" id="A0A1F4ZWY7"/>
<dbReference type="GO" id="GO:0016788">
    <property type="term" value="F:hydrolase activity, acting on ester bonds"/>
    <property type="evidence" value="ECO:0007669"/>
    <property type="project" value="InterPro"/>
</dbReference>
<dbReference type="Proteomes" id="UP000176424">
    <property type="component" value="Unassembled WGS sequence"/>
</dbReference>
<evidence type="ECO:0000313" key="2">
    <source>
        <dbReference type="EMBL" id="OGD09967.1"/>
    </source>
</evidence>
<evidence type="ECO:0000259" key="1">
    <source>
        <dbReference type="Pfam" id="PF07819"/>
    </source>
</evidence>
<sequence>MMVVRAMNVGKSLTCLFLFFVFTAYLPGQILAVNFNFVWSSAPVLPFQTSNHVSHLFNGLLSVISGSTSYVTNRVMFSSLDLNGISTNWIVTTPYSKSVFWPTSSSALSSIYIFGGNEYPGGVVVSSKYSYRGEIDHVGNYTWTSEPDLPDSLAYGASCLARNKVYVSGGGTWNNSNIGVVTVKDVVYMSEILSDGNLGPWQNAGTLPAKLLGHSMVWTGNKLYVLGGYDGDLRQATNRIWEAVMDADGKITSWNGPMSSSFLVNAYSFMTTIFQNHVVVAGGRGPNLHDSNTYDRVFYSEIQPDGTLGLWSESVNRLPRTTCCAGIAASDDRIYITGGHDGRVYFDSVWATAAVAPTPTLVPTLTPTPIPTATPIPTPTPIPITPVVLIPGMGGSWNYEALVHNEIVPQSAWFLTPFINTYDGLIFSLEHAGYEKGEELYLFAYDWRQPVIKNGQDLVNFVNETVLDEKPAGTKVNLVGHSMGGLVARAAYHNGLSEKTEKIVTYGTPHKGLAKAYLAWEGADFNGFSNWWQMLGIKLVLRLNTPRHTSEIETVRRVVPSIQNLLPIEPYLKNNKGDFISLGSMKWKNNFLNLNPAIDLSFASKLHAIYGSDIDTLKTIRVVSPSKKDVRAGLWDDGKPTKYENVSGDGAVVTSSAVMDASAGVYKLDGTDHGEIVYGDKGQIKLLEILGFEAPFTVFPQNPKQHKAIVVTISSPATFKLTAPGGSDYFPQENLLIVSDPVNGLYKITLNSTGRGAYRLHFGRFKDEIEAWSGETGIFLLPGQTKTYYFRVNFDSRNLGANLWNECGKRLGYLKNWVTDHPWDESAIVLSKYLPRLEQLINNNQIDLVREIVEELAAKVTSKEILAELRYMQLDLE</sequence>
<feature type="domain" description="GPI inositol-deacylase PGAP1-like alpha/beta" evidence="1">
    <location>
        <begin position="386"/>
        <end position="512"/>
    </location>
</feature>
<evidence type="ECO:0000313" key="3">
    <source>
        <dbReference type="Proteomes" id="UP000176424"/>
    </source>
</evidence>
<dbReference type="InterPro" id="IPR006652">
    <property type="entry name" value="Kelch_1"/>
</dbReference>
<dbReference type="PANTHER" id="PTHR11440">
    <property type="entry name" value="LECITHIN-CHOLESTEROL ACYLTRANSFERASE-RELATED"/>
    <property type="match status" value="1"/>
</dbReference>
<dbReference type="EMBL" id="MEXR01000017">
    <property type="protein sequence ID" value="OGD09967.1"/>
    <property type="molecule type" value="Genomic_DNA"/>
</dbReference>
<dbReference type="STRING" id="1797263.A2397_00300"/>
<dbReference type="InterPro" id="IPR012908">
    <property type="entry name" value="PGAP1-ab_dom-like"/>
</dbReference>
<reference evidence="2 3" key="1">
    <citation type="journal article" date="2016" name="Nat. Commun.">
        <title>Thousands of microbial genomes shed light on interconnected biogeochemical processes in an aquifer system.</title>
        <authorList>
            <person name="Anantharaman K."/>
            <person name="Brown C.T."/>
            <person name="Hug L.A."/>
            <person name="Sharon I."/>
            <person name="Castelle C.J."/>
            <person name="Probst A.J."/>
            <person name="Thomas B.C."/>
            <person name="Singh A."/>
            <person name="Wilkins M.J."/>
            <person name="Karaoz U."/>
            <person name="Brodie E.L."/>
            <person name="Williams K.H."/>
            <person name="Hubbard S.S."/>
            <person name="Banfield J.F."/>
        </authorList>
    </citation>
    <scope>NUCLEOTIDE SEQUENCE [LARGE SCALE GENOMIC DNA]</scope>
</reference>
<name>A0A1F4ZWY7_9BACT</name>
<comment type="caution">
    <text evidence="2">The sequence shown here is derived from an EMBL/GenBank/DDBJ whole genome shotgun (WGS) entry which is preliminary data.</text>
</comment>
<dbReference type="Gene3D" id="2.120.10.80">
    <property type="entry name" value="Kelch-type beta propeller"/>
    <property type="match status" value="2"/>
</dbReference>
<proteinExistence type="predicted"/>
<dbReference type="SUPFAM" id="SSF117281">
    <property type="entry name" value="Kelch motif"/>
    <property type="match status" value="1"/>
</dbReference>
<protein>
    <recommendedName>
        <fullName evidence="1">GPI inositol-deacylase PGAP1-like alpha/beta domain-containing protein</fullName>
    </recommendedName>
</protein>
<dbReference type="InterPro" id="IPR029058">
    <property type="entry name" value="AB_hydrolase_fold"/>
</dbReference>
<dbReference type="SUPFAM" id="SSF53474">
    <property type="entry name" value="alpha/beta-Hydrolases"/>
    <property type="match status" value="1"/>
</dbReference>
<dbReference type="Gene3D" id="3.40.50.1820">
    <property type="entry name" value="alpha/beta hydrolase"/>
    <property type="match status" value="1"/>
</dbReference>
<dbReference type="Pfam" id="PF07819">
    <property type="entry name" value="PGAP1"/>
    <property type="match status" value="1"/>
</dbReference>
<dbReference type="InterPro" id="IPR015915">
    <property type="entry name" value="Kelch-typ_b-propeller"/>
</dbReference>
<dbReference type="Pfam" id="PF01344">
    <property type="entry name" value="Kelch_1"/>
    <property type="match status" value="1"/>
</dbReference>
<gene>
    <name evidence="2" type="ORF">A2397_00300</name>
</gene>
<accession>A0A1F4ZWY7</accession>
<organism evidence="2 3">
    <name type="scientific">Candidatus Amesbacteria bacterium RIFOXYB1_FULL_44_23</name>
    <dbReference type="NCBI Taxonomy" id="1797263"/>
    <lineage>
        <taxon>Bacteria</taxon>
        <taxon>Candidatus Amesiibacteriota</taxon>
    </lineage>
</organism>